<name>A0A2Z7C6H7_9LAMI</name>
<feature type="transmembrane region" description="Helical" evidence="18">
    <location>
        <begin position="117"/>
        <end position="138"/>
    </location>
</feature>
<dbReference type="GO" id="GO:0030246">
    <property type="term" value="F:carbohydrate binding"/>
    <property type="evidence" value="ECO:0007669"/>
    <property type="project" value="UniProtKB-KW"/>
</dbReference>
<evidence type="ECO:0000259" key="19">
    <source>
        <dbReference type="PROSITE" id="PS50011"/>
    </source>
</evidence>
<evidence type="ECO:0000256" key="8">
    <source>
        <dbReference type="ARBA" id="ARBA00022734"/>
    </source>
</evidence>
<dbReference type="InterPro" id="IPR013320">
    <property type="entry name" value="ConA-like_dom_sf"/>
</dbReference>
<evidence type="ECO:0000256" key="13">
    <source>
        <dbReference type="ARBA" id="ARBA00023136"/>
    </source>
</evidence>
<keyword evidence="6 18" id="KW-0812">Transmembrane</keyword>
<dbReference type="InterPro" id="IPR050528">
    <property type="entry name" value="L-type_Lectin-RKs"/>
</dbReference>
<dbReference type="GO" id="GO:0005886">
    <property type="term" value="C:plasma membrane"/>
    <property type="evidence" value="ECO:0007669"/>
    <property type="project" value="UniProtKB-SubCell"/>
</dbReference>
<evidence type="ECO:0000256" key="15">
    <source>
        <dbReference type="ARBA" id="ARBA00023180"/>
    </source>
</evidence>
<dbReference type="Proteomes" id="UP000250235">
    <property type="component" value="Unassembled WGS sequence"/>
</dbReference>
<evidence type="ECO:0000256" key="3">
    <source>
        <dbReference type="ARBA" id="ARBA00010217"/>
    </source>
</evidence>
<evidence type="ECO:0000256" key="16">
    <source>
        <dbReference type="PROSITE-ProRule" id="PRU10141"/>
    </source>
</evidence>
<keyword evidence="7" id="KW-0732">Signal</keyword>
<evidence type="ECO:0000256" key="2">
    <source>
        <dbReference type="ARBA" id="ARBA00008536"/>
    </source>
</evidence>
<dbReference type="InterPro" id="IPR011009">
    <property type="entry name" value="Kinase-like_dom_sf"/>
</dbReference>
<keyword evidence="21" id="KW-1185">Reference proteome</keyword>
<feature type="region of interest" description="Disordered" evidence="17">
    <location>
        <begin position="503"/>
        <end position="523"/>
    </location>
</feature>
<gene>
    <name evidence="20" type="ORF">F511_38607</name>
</gene>
<dbReference type="Pfam" id="PF00069">
    <property type="entry name" value="Pkinase"/>
    <property type="match status" value="1"/>
</dbReference>
<dbReference type="PROSITE" id="PS00108">
    <property type="entry name" value="PROTEIN_KINASE_ST"/>
    <property type="match status" value="1"/>
</dbReference>
<evidence type="ECO:0000256" key="5">
    <source>
        <dbReference type="ARBA" id="ARBA00022679"/>
    </source>
</evidence>
<dbReference type="SMART" id="SM00220">
    <property type="entry name" value="S_TKc"/>
    <property type="match status" value="1"/>
</dbReference>
<evidence type="ECO:0000256" key="10">
    <source>
        <dbReference type="ARBA" id="ARBA00022777"/>
    </source>
</evidence>
<dbReference type="GO" id="GO:0002229">
    <property type="term" value="P:defense response to oomycetes"/>
    <property type="evidence" value="ECO:0007669"/>
    <property type="project" value="UniProtKB-ARBA"/>
</dbReference>
<feature type="domain" description="Protein kinase" evidence="19">
    <location>
        <begin position="187"/>
        <end position="466"/>
    </location>
</feature>
<dbReference type="Gene3D" id="3.30.200.20">
    <property type="entry name" value="Phosphorylase Kinase, domain 1"/>
    <property type="match status" value="1"/>
</dbReference>
<keyword evidence="4" id="KW-1003">Cell membrane</keyword>
<dbReference type="InterPro" id="IPR000719">
    <property type="entry name" value="Prot_kinase_dom"/>
</dbReference>
<keyword evidence="5" id="KW-0808">Transferase</keyword>
<dbReference type="Pfam" id="PF00139">
    <property type="entry name" value="Lectin_legB"/>
    <property type="match status" value="1"/>
</dbReference>
<keyword evidence="10 20" id="KW-0418">Kinase</keyword>
<accession>A0A2Z7C6H7</accession>
<dbReference type="EMBL" id="KQ999021">
    <property type="protein sequence ID" value="KZV42505.1"/>
    <property type="molecule type" value="Genomic_DNA"/>
</dbReference>
<dbReference type="InterPro" id="IPR001220">
    <property type="entry name" value="Legume_lectin_dom"/>
</dbReference>
<dbReference type="FunFam" id="1.10.510.10:FF:000240">
    <property type="entry name" value="Lectin-domain containing receptor kinase A4.3"/>
    <property type="match status" value="1"/>
</dbReference>
<evidence type="ECO:0000256" key="7">
    <source>
        <dbReference type="ARBA" id="ARBA00022729"/>
    </source>
</evidence>
<dbReference type="PROSITE" id="PS50011">
    <property type="entry name" value="PROTEIN_KINASE_DOM"/>
    <property type="match status" value="1"/>
</dbReference>
<dbReference type="PROSITE" id="PS00107">
    <property type="entry name" value="PROTEIN_KINASE_ATP"/>
    <property type="match status" value="1"/>
</dbReference>
<dbReference type="OrthoDB" id="4062651at2759"/>
<keyword evidence="14 20" id="KW-0675">Receptor</keyword>
<keyword evidence="15" id="KW-0325">Glycoprotein</keyword>
<dbReference type="InterPro" id="IPR008271">
    <property type="entry name" value="Ser/Thr_kinase_AS"/>
</dbReference>
<dbReference type="InterPro" id="IPR017441">
    <property type="entry name" value="Protein_kinase_ATP_BS"/>
</dbReference>
<feature type="binding site" evidence="16">
    <location>
        <position position="216"/>
    </location>
    <ligand>
        <name>ATP</name>
        <dbReference type="ChEBI" id="CHEBI:30616"/>
    </ligand>
</feature>
<keyword evidence="8 20" id="KW-0430">Lectin</keyword>
<dbReference type="SUPFAM" id="SSF49899">
    <property type="entry name" value="Concanavalin A-like lectins/glucanases"/>
    <property type="match status" value="1"/>
</dbReference>
<dbReference type="PANTHER" id="PTHR27007">
    <property type="match status" value="1"/>
</dbReference>
<dbReference type="Gene3D" id="1.10.510.10">
    <property type="entry name" value="Transferase(Phosphotransferase) domain 1"/>
    <property type="match status" value="1"/>
</dbReference>
<keyword evidence="13 18" id="KW-0472">Membrane</keyword>
<keyword evidence="11 16" id="KW-0067">ATP-binding</keyword>
<organism evidence="20 21">
    <name type="scientific">Dorcoceras hygrometricum</name>
    <dbReference type="NCBI Taxonomy" id="472368"/>
    <lineage>
        <taxon>Eukaryota</taxon>
        <taxon>Viridiplantae</taxon>
        <taxon>Streptophyta</taxon>
        <taxon>Embryophyta</taxon>
        <taxon>Tracheophyta</taxon>
        <taxon>Spermatophyta</taxon>
        <taxon>Magnoliopsida</taxon>
        <taxon>eudicotyledons</taxon>
        <taxon>Gunneridae</taxon>
        <taxon>Pentapetalae</taxon>
        <taxon>asterids</taxon>
        <taxon>lamiids</taxon>
        <taxon>Lamiales</taxon>
        <taxon>Gesneriaceae</taxon>
        <taxon>Didymocarpoideae</taxon>
        <taxon>Trichosporeae</taxon>
        <taxon>Loxocarpinae</taxon>
        <taxon>Dorcoceras</taxon>
    </lineage>
</organism>
<evidence type="ECO:0000313" key="21">
    <source>
        <dbReference type="Proteomes" id="UP000250235"/>
    </source>
</evidence>
<evidence type="ECO:0000256" key="11">
    <source>
        <dbReference type="ARBA" id="ARBA00022840"/>
    </source>
</evidence>
<evidence type="ECO:0000313" key="20">
    <source>
        <dbReference type="EMBL" id="KZV42505.1"/>
    </source>
</evidence>
<dbReference type="FunFam" id="3.30.200.20:FF:000168">
    <property type="entry name" value="L-type lectin-domain containing receptor kinase IX.1"/>
    <property type="match status" value="1"/>
</dbReference>
<evidence type="ECO:0000256" key="1">
    <source>
        <dbReference type="ARBA" id="ARBA00004251"/>
    </source>
</evidence>
<dbReference type="GO" id="GO:0004672">
    <property type="term" value="F:protein kinase activity"/>
    <property type="evidence" value="ECO:0007669"/>
    <property type="project" value="InterPro"/>
</dbReference>
<evidence type="ECO:0000256" key="4">
    <source>
        <dbReference type="ARBA" id="ARBA00022475"/>
    </source>
</evidence>
<protein>
    <submittedName>
        <fullName evidence="20">L-type lectin-domain containing receptor kinase IX.1-like</fullName>
    </submittedName>
</protein>
<evidence type="ECO:0000256" key="6">
    <source>
        <dbReference type="ARBA" id="ARBA00022692"/>
    </source>
</evidence>
<dbReference type="CDD" id="cd14066">
    <property type="entry name" value="STKc_IRAK"/>
    <property type="match status" value="1"/>
</dbReference>
<dbReference type="Gene3D" id="2.60.120.200">
    <property type="match status" value="1"/>
</dbReference>
<dbReference type="AlphaFoldDB" id="A0A2Z7C6H7"/>
<dbReference type="SUPFAM" id="SSF56112">
    <property type="entry name" value="Protein kinase-like (PK-like)"/>
    <property type="match status" value="1"/>
</dbReference>
<keyword evidence="9 16" id="KW-0547">Nucleotide-binding</keyword>
<sequence>MASVATADWRNDITRGRQNEAWISYNGSSKVISVSFTNIVNNTITQGSLSHEIDLRKYMPEKVVFGFSGATGTLFERNTVTSWDFSSNLTLDVTSDVPAPGPIPDPDIGDGRRKWKLGLAIGLGVGLPILVLVLGLAGCFLKNKRYNKESGETQTYDIDPTMDNEFQKSIGAKKFLYVELTRGTDDFAKELKLGEGGFGEVYKCFLKETDSYVAVKRVSKGSHQGLKEYASEVKIIGQLRHRNLVQLIGWCHERGELLLVYELLPNGSLDSHLFKHNSVLTWEVRYKIAQGLASALLYLHEEWDQCVVHRDIKSSNIMLDSNFNAKLGDFGLARLVDHDKGSQTTIVAGTRGYMAPEYVISGRASKESDMYSFGVVLLEITCGRKAIDAECQEINPLVLSEWVWKLYGAGKILEAVDQDLEVEHNGEEMARLLVVGLWCVHPYNRHRPTIQQAIKVMNAEAPLPVLPSLMPEPIYYSPSMNMVTSSGVSYSISGSDYSRYSNSSNLTTSSGGSNPSAALLTTA</sequence>
<evidence type="ECO:0000256" key="12">
    <source>
        <dbReference type="ARBA" id="ARBA00022989"/>
    </source>
</evidence>
<dbReference type="GO" id="GO:0005524">
    <property type="term" value="F:ATP binding"/>
    <property type="evidence" value="ECO:0007669"/>
    <property type="project" value="UniProtKB-UniRule"/>
</dbReference>
<reference evidence="20 21" key="1">
    <citation type="journal article" date="2015" name="Proc. Natl. Acad. Sci. U.S.A.">
        <title>The resurrection genome of Boea hygrometrica: A blueprint for survival of dehydration.</title>
        <authorList>
            <person name="Xiao L."/>
            <person name="Yang G."/>
            <person name="Zhang L."/>
            <person name="Yang X."/>
            <person name="Zhao S."/>
            <person name="Ji Z."/>
            <person name="Zhou Q."/>
            <person name="Hu M."/>
            <person name="Wang Y."/>
            <person name="Chen M."/>
            <person name="Xu Y."/>
            <person name="Jin H."/>
            <person name="Xiao X."/>
            <person name="Hu G."/>
            <person name="Bao F."/>
            <person name="Hu Y."/>
            <person name="Wan P."/>
            <person name="Li L."/>
            <person name="Deng X."/>
            <person name="Kuang T."/>
            <person name="Xiang C."/>
            <person name="Zhu J.K."/>
            <person name="Oliver M.J."/>
            <person name="He Y."/>
        </authorList>
    </citation>
    <scope>NUCLEOTIDE SEQUENCE [LARGE SCALE GENOMIC DNA]</scope>
    <source>
        <strain evidence="21">cv. XS01</strain>
    </source>
</reference>
<comment type="similarity">
    <text evidence="2">In the N-terminal section; belongs to the leguminous lectin family.</text>
</comment>
<comment type="subcellular location">
    <subcellularLocation>
        <location evidence="1">Cell membrane</location>
        <topology evidence="1">Single-pass type I membrane protein</topology>
    </subcellularLocation>
</comment>
<comment type="similarity">
    <text evidence="3">In the C-terminal section; belongs to the protein kinase superfamily. Ser/Thr protein kinase family.</text>
</comment>
<evidence type="ECO:0000256" key="18">
    <source>
        <dbReference type="SAM" id="Phobius"/>
    </source>
</evidence>
<evidence type="ECO:0000256" key="17">
    <source>
        <dbReference type="SAM" id="MobiDB-lite"/>
    </source>
</evidence>
<keyword evidence="12 18" id="KW-1133">Transmembrane helix</keyword>
<feature type="compositionally biased region" description="Low complexity" evidence="17">
    <location>
        <begin position="503"/>
        <end position="516"/>
    </location>
</feature>
<evidence type="ECO:0000256" key="14">
    <source>
        <dbReference type="ARBA" id="ARBA00023170"/>
    </source>
</evidence>
<proteinExistence type="inferred from homology"/>
<evidence type="ECO:0000256" key="9">
    <source>
        <dbReference type="ARBA" id="ARBA00022741"/>
    </source>
</evidence>